<name>G4T956_SERID</name>
<dbReference type="AlphaFoldDB" id="G4T956"/>
<dbReference type="eggNOG" id="KOG3409">
    <property type="taxonomic scope" value="Eukaryota"/>
</dbReference>
<dbReference type="GO" id="GO:0000176">
    <property type="term" value="C:nuclear exosome (RNase complex)"/>
    <property type="evidence" value="ECO:0007669"/>
    <property type="project" value="TreeGrafter"/>
</dbReference>
<dbReference type="PANTHER" id="PTHR12686">
    <property type="entry name" value="3'-5' EXORIBONUCLEASE CSL4-RELATED"/>
    <property type="match status" value="1"/>
</dbReference>
<dbReference type="EMBL" id="CAFZ01000021">
    <property type="protein sequence ID" value="CCA67849.1"/>
    <property type="molecule type" value="Genomic_DNA"/>
</dbReference>
<keyword evidence="3" id="KW-0271">Exosome</keyword>
<dbReference type="FunCoup" id="G4T956">
    <property type="interactions" value="609"/>
</dbReference>
<dbReference type="OMA" id="VICAQTE"/>
<dbReference type="InterPro" id="IPR012340">
    <property type="entry name" value="NA-bd_OB-fold"/>
</dbReference>
<evidence type="ECO:0000256" key="1">
    <source>
        <dbReference type="ARBA" id="ARBA00004604"/>
    </source>
</evidence>
<dbReference type="GO" id="GO:0003723">
    <property type="term" value="F:RNA binding"/>
    <property type="evidence" value="ECO:0007669"/>
    <property type="project" value="InterPro"/>
</dbReference>
<dbReference type="HOGENOM" id="CLU_067135_3_0_1"/>
<dbReference type="InterPro" id="IPR039771">
    <property type="entry name" value="Csl4"/>
</dbReference>
<dbReference type="GO" id="GO:0006396">
    <property type="term" value="P:RNA processing"/>
    <property type="evidence" value="ECO:0007669"/>
    <property type="project" value="InterPro"/>
</dbReference>
<dbReference type="InParanoid" id="G4T956"/>
<dbReference type="InterPro" id="IPR019495">
    <property type="entry name" value="EXOSC1_C"/>
</dbReference>
<dbReference type="GO" id="GO:0005730">
    <property type="term" value="C:nucleolus"/>
    <property type="evidence" value="ECO:0007669"/>
    <property type="project" value="UniProtKB-SubCell"/>
</dbReference>
<dbReference type="Proteomes" id="UP000007148">
    <property type="component" value="Unassembled WGS sequence"/>
</dbReference>
<comment type="caution">
    <text evidence="5">The sequence shown here is derived from an EMBL/GenBank/DDBJ whole genome shotgun (WGS) entry which is preliminary data.</text>
</comment>
<evidence type="ECO:0000256" key="3">
    <source>
        <dbReference type="ARBA" id="ARBA00022835"/>
    </source>
</evidence>
<accession>G4T956</accession>
<evidence type="ECO:0000313" key="5">
    <source>
        <dbReference type="EMBL" id="CCA67849.1"/>
    </source>
</evidence>
<dbReference type="OrthoDB" id="440760at2759"/>
<evidence type="ECO:0000256" key="2">
    <source>
        <dbReference type="ARBA" id="ARBA00022490"/>
    </source>
</evidence>
<dbReference type="Pfam" id="PF10447">
    <property type="entry name" value="EXOSC1"/>
    <property type="match status" value="1"/>
</dbReference>
<dbReference type="SUPFAM" id="SSF50249">
    <property type="entry name" value="Nucleic acid-binding proteins"/>
    <property type="match status" value="1"/>
</dbReference>
<comment type="subcellular location">
    <subcellularLocation>
        <location evidence="1">Nucleus</location>
        <location evidence="1">Nucleolus</location>
    </subcellularLocation>
</comment>
<evidence type="ECO:0000313" key="6">
    <source>
        <dbReference type="Proteomes" id="UP000007148"/>
    </source>
</evidence>
<keyword evidence="2" id="KW-0963">Cytoplasm</keyword>
<sequence>MANRRRGNGDEENPNGEGIQVCSSQMSLVLPGQPLSASTKAGDGVYMDANGVSRASLIATFKNDSVQVPKGRASAPSENAIVIGTVVRLNSQQATISITIVNGVPLPQGDEYVGIIRSQDVRATEKDKVKIGDCFRGGDIVAGQVISLGDSRSYYVSTAHNDLGVLYATSSSGYPMEPYSWESMYCPQDQSIEPRKCARPTVDYSQLQLRP</sequence>
<dbReference type="STRING" id="1109443.G4T956"/>
<dbReference type="Gene3D" id="2.40.50.140">
    <property type="entry name" value="Nucleic acid-binding proteins"/>
    <property type="match status" value="1"/>
</dbReference>
<gene>
    <name evidence="5" type="ORF">PIIN_01674</name>
</gene>
<dbReference type="PANTHER" id="PTHR12686:SF8">
    <property type="entry name" value="EXOSOME COMPLEX COMPONENT CSL4"/>
    <property type="match status" value="1"/>
</dbReference>
<keyword evidence="6" id="KW-1185">Reference proteome</keyword>
<evidence type="ECO:0000259" key="4">
    <source>
        <dbReference type="Pfam" id="PF10447"/>
    </source>
</evidence>
<protein>
    <submittedName>
        <fullName evidence="5">Related to CSL4-exosome core component</fullName>
    </submittedName>
</protein>
<feature type="domain" description="Exosome complex component CSL4 C-terminal" evidence="4">
    <location>
        <begin position="109"/>
        <end position="148"/>
    </location>
</feature>
<reference evidence="5 6" key="1">
    <citation type="journal article" date="2011" name="PLoS Pathog.">
        <title>Endophytic Life Strategies Decoded by Genome and Transcriptome Analyses of the Mutualistic Root Symbiont Piriformospora indica.</title>
        <authorList>
            <person name="Zuccaro A."/>
            <person name="Lahrmann U."/>
            <person name="Guldener U."/>
            <person name="Langen G."/>
            <person name="Pfiffi S."/>
            <person name="Biedenkopf D."/>
            <person name="Wong P."/>
            <person name="Samans B."/>
            <person name="Grimm C."/>
            <person name="Basiewicz M."/>
            <person name="Murat C."/>
            <person name="Martin F."/>
            <person name="Kogel K.H."/>
        </authorList>
    </citation>
    <scope>NUCLEOTIDE SEQUENCE [LARGE SCALE GENOMIC DNA]</scope>
    <source>
        <strain evidence="5 6">DSM 11827</strain>
    </source>
</reference>
<organism evidence="5 6">
    <name type="scientific">Serendipita indica (strain DSM 11827)</name>
    <name type="common">Root endophyte fungus</name>
    <name type="synonym">Piriformospora indica</name>
    <dbReference type="NCBI Taxonomy" id="1109443"/>
    <lineage>
        <taxon>Eukaryota</taxon>
        <taxon>Fungi</taxon>
        <taxon>Dikarya</taxon>
        <taxon>Basidiomycota</taxon>
        <taxon>Agaricomycotina</taxon>
        <taxon>Agaricomycetes</taxon>
        <taxon>Sebacinales</taxon>
        <taxon>Serendipitaceae</taxon>
        <taxon>Serendipita</taxon>
    </lineage>
</organism>
<dbReference type="GO" id="GO:0005737">
    <property type="term" value="C:cytoplasm"/>
    <property type="evidence" value="ECO:0007669"/>
    <property type="project" value="TreeGrafter"/>
</dbReference>
<proteinExistence type="predicted"/>